<dbReference type="EMBL" id="BMMX01000040">
    <property type="protein sequence ID" value="GGL13184.1"/>
    <property type="molecule type" value="Genomic_DNA"/>
</dbReference>
<reference evidence="2" key="2">
    <citation type="submission" date="2020-09" db="EMBL/GenBank/DDBJ databases">
        <authorList>
            <person name="Sun Q."/>
            <person name="Zhou Y."/>
        </authorList>
    </citation>
    <scope>NUCLEOTIDE SEQUENCE</scope>
    <source>
        <strain evidence="2">CGMCC 4.7299</strain>
    </source>
</reference>
<dbReference type="Gene3D" id="3.40.50.720">
    <property type="entry name" value="NAD(P)-binding Rossmann-like Domain"/>
    <property type="match status" value="1"/>
</dbReference>
<feature type="compositionally biased region" description="Polar residues" evidence="1">
    <location>
        <begin position="126"/>
        <end position="136"/>
    </location>
</feature>
<dbReference type="SUPFAM" id="SSF51735">
    <property type="entry name" value="NAD(P)-binding Rossmann-fold domains"/>
    <property type="match status" value="1"/>
</dbReference>
<feature type="region of interest" description="Disordered" evidence="1">
    <location>
        <begin position="85"/>
        <end position="136"/>
    </location>
</feature>
<sequence>MIDGYGARVRRGDLADLDGLAAAASDVDGVVHLAFRHDLMRSGELAAAVAADLAAVRTLGEALAGTGGALAGSGGALAGSGGALAGSGGALASASGAPAGTGEPPSDSRGPASGRAWSGCRRSPTVDWTGTDSPVR</sequence>
<reference evidence="2" key="1">
    <citation type="journal article" date="2014" name="Int. J. Syst. Evol. Microbiol.">
        <title>Complete genome sequence of Corynebacterium casei LMG S-19264T (=DSM 44701T), isolated from a smear-ripened cheese.</title>
        <authorList>
            <consortium name="US DOE Joint Genome Institute (JGI-PGF)"/>
            <person name="Walter F."/>
            <person name="Albersmeier A."/>
            <person name="Kalinowski J."/>
            <person name="Ruckert C."/>
        </authorList>
    </citation>
    <scope>NUCLEOTIDE SEQUENCE</scope>
    <source>
        <strain evidence="2">CGMCC 4.7299</strain>
    </source>
</reference>
<name>A0A8J3FR63_9ACTN</name>
<accession>A0A8J3FR63</accession>
<proteinExistence type="predicted"/>
<gene>
    <name evidence="2" type="ORF">GCM10012284_54840</name>
</gene>
<dbReference type="AlphaFoldDB" id="A0A8J3FR63"/>
<dbReference type="Proteomes" id="UP000656042">
    <property type="component" value="Unassembled WGS sequence"/>
</dbReference>
<dbReference type="InterPro" id="IPR036291">
    <property type="entry name" value="NAD(P)-bd_dom_sf"/>
</dbReference>
<organism evidence="2 3">
    <name type="scientific">Mangrovihabitans endophyticus</name>
    <dbReference type="NCBI Taxonomy" id="1751298"/>
    <lineage>
        <taxon>Bacteria</taxon>
        <taxon>Bacillati</taxon>
        <taxon>Actinomycetota</taxon>
        <taxon>Actinomycetes</taxon>
        <taxon>Micromonosporales</taxon>
        <taxon>Micromonosporaceae</taxon>
        <taxon>Mangrovihabitans</taxon>
    </lineage>
</organism>
<protein>
    <submittedName>
        <fullName evidence="2">Uncharacterized protein</fullName>
    </submittedName>
</protein>
<evidence type="ECO:0000256" key="1">
    <source>
        <dbReference type="SAM" id="MobiDB-lite"/>
    </source>
</evidence>
<comment type="caution">
    <text evidence="2">The sequence shown here is derived from an EMBL/GenBank/DDBJ whole genome shotgun (WGS) entry which is preliminary data.</text>
</comment>
<evidence type="ECO:0000313" key="3">
    <source>
        <dbReference type="Proteomes" id="UP000656042"/>
    </source>
</evidence>
<keyword evidence="3" id="KW-1185">Reference proteome</keyword>
<feature type="compositionally biased region" description="Low complexity" evidence="1">
    <location>
        <begin position="90"/>
        <end position="105"/>
    </location>
</feature>
<evidence type="ECO:0000313" key="2">
    <source>
        <dbReference type="EMBL" id="GGL13184.1"/>
    </source>
</evidence>